<feature type="compositionally biased region" description="Basic and acidic residues" evidence="9">
    <location>
        <begin position="709"/>
        <end position="728"/>
    </location>
</feature>
<protein>
    <recommendedName>
        <fullName evidence="8">Probable replication restart protein PriA</fullName>
    </recommendedName>
    <alternativeName>
        <fullName evidence="8">Putative ATP-dependent DNA helicase PriA</fullName>
    </alternativeName>
</protein>
<comment type="cofactor">
    <cofactor evidence="8">
        <name>Zn(2+)</name>
        <dbReference type="ChEBI" id="CHEBI:29105"/>
    </cofactor>
    <text evidence="8">Binds 2 zinc ions per subunit.</text>
</comment>
<dbReference type="EMBL" id="CP029193">
    <property type="protein sequence ID" value="QES26040.1"/>
    <property type="molecule type" value="Genomic_DNA"/>
</dbReference>
<dbReference type="Proteomes" id="UP000323046">
    <property type="component" value="Chromosome"/>
</dbReference>
<dbReference type="FunFam" id="3.40.1440.60:FF:000002">
    <property type="entry name" value="Primosome assembly protein PriA"/>
    <property type="match status" value="1"/>
</dbReference>
<comment type="function">
    <text evidence="8">Initiates the restart of stalled replication forks, which reloads the replicative helicase on sites other than the origin of replication. Recognizes and binds to abandoned replication forks and remodels them to uncover a helicase loading site. Promotes assembly of the primosome at these replication forks.</text>
</comment>
<evidence type="ECO:0000256" key="6">
    <source>
        <dbReference type="ARBA" id="ARBA00022840"/>
    </source>
</evidence>
<proteinExistence type="inferred from homology"/>
<dbReference type="GO" id="GO:0006310">
    <property type="term" value="P:DNA recombination"/>
    <property type="evidence" value="ECO:0007669"/>
    <property type="project" value="InterPro"/>
</dbReference>
<keyword evidence="1 8" id="KW-0639">Primosome</keyword>
<feature type="binding site" evidence="8">
    <location>
        <position position="435"/>
    </location>
    <ligand>
        <name>Zn(2+)</name>
        <dbReference type="ChEBI" id="CHEBI:29105"/>
        <label>1</label>
    </ligand>
</feature>
<evidence type="ECO:0000256" key="7">
    <source>
        <dbReference type="ARBA" id="ARBA00023125"/>
    </source>
</evidence>
<evidence type="ECO:0000313" key="11">
    <source>
        <dbReference type="EMBL" id="QES26040.1"/>
    </source>
</evidence>
<feature type="compositionally biased region" description="Low complexity" evidence="9">
    <location>
        <begin position="654"/>
        <end position="668"/>
    </location>
</feature>
<dbReference type="InterPro" id="IPR027417">
    <property type="entry name" value="P-loop_NTPase"/>
</dbReference>
<dbReference type="Gene3D" id="3.40.50.300">
    <property type="entry name" value="P-loop containing nucleotide triphosphate hydrolases"/>
    <property type="match status" value="1"/>
</dbReference>
<sequence length="728" mass="76639">MSRENEGFEGGGAEEPEQLALIRESVRRAKVPRAKPRTWRGAALAKELPVARVLVDKGVLHLDRYFDYAVPEELDAEAQPGVRVRVRFGAGSRNVREGRREGGGLIDGFIVERCAETDYNGPLAALAQVVSPEPVLDSGLLELARAVADRYAGSLADVLQLAVPPRHARAEAKAAPEPPAPPAAPEPGSWGRYGHGVEFLRSLASGGAPRAVWTALPGPEWAEEIARAVQATLASGRGALVVVPTGRPAARVDAALNRLLGPGQHALLTADAGQERRYQEWLAVRRGTVRAVVGTRAAMFAPVRNLGLVVVWDDGDSNHSDDRAPFPHVREVLELRATRDKCGFLLGSWSCTVEAAQLVESGWAAPLVADREQVRGAAPLVRTVGDLDLARDEAARAARLPTLAWQVAREGLKHGPVLVQVPRRGYVPRLACERCREPARCRHCAGPLEAQGSGAALRCGWCGVEEASWHCESCGGFRLRAQVVGARRTAEELGRAFPAVPVRTSGREQVLDTVPGAPALVVSTPGAEPVAEGGYAAALLLDGWAMLGRPDLRAGEDALRRWVGAASLVRPQGAGGTVVVVAEPTLRPVQALVRWDPVGHAVRELAERAELGFPPVSRMASVSGPPEALAEFLGGAELPGDAVVLGPVPVRGGAPGPTGSAAARRGAGVPPGPEPWERVLIRVPPGSGAALAASLKTAQAARMARGAKGAREAGGEPVRVRVDPLDIG</sequence>
<feature type="region of interest" description="Disordered" evidence="9">
    <location>
        <begin position="707"/>
        <end position="728"/>
    </location>
</feature>
<keyword evidence="3 8" id="KW-0479">Metal-binding</keyword>
<dbReference type="GO" id="GO:0003677">
    <property type="term" value="F:DNA binding"/>
    <property type="evidence" value="ECO:0007669"/>
    <property type="project" value="UniProtKB-UniRule"/>
</dbReference>
<dbReference type="SUPFAM" id="SSF52540">
    <property type="entry name" value="P-loop containing nucleoside triphosphate hydrolases"/>
    <property type="match status" value="1"/>
</dbReference>
<dbReference type="InterPro" id="IPR041222">
    <property type="entry name" value="PriA_3primeBD"/>
</dbReference>
<keyword evidence="12" id="KW-1185">Reference proteome</keyword>
<dbReference type="OrthoDB" id="3177118at2"/>
<dbReference type="Pfam" id="PF17764">
    <property type="entry name" value="PriA_3primeBD"/>
    <property type="match status" value="1"/>
</dbReference>
<feature type="region of interest" description="Disordered" evidence="9">
    <location>
        <begin position="654"/>
        <end position="675"/>
    </location>
</feature>
<dbReference type="PANTHER" id="PTHR30580">
    <property type="entry name" value="PRIMOSOMAL PROTEIN N"/>
    <property type="match status" value="1"/>
</dbReference>
<comment type="similarity">
    <text evidence="8">Belongs to the helicase family. PriA subfamily.</text>
</comment>
<dbReference type="AlphaFoldDB" id="A0A5P2B826"/>
<keyword evidence="4 8" id="KW-0547">Nucleotide-binding</keyword>
<keyword evidence="2 8" id="KW-0235">DNA replication</keyword>
<keyword evidence="6 8" id="KW-0067">ATP-binding</keyword>
<dbReference type="RefSeq" id="WP_150165575.1">
    <property type="nucleotide sequence ID" value="NZ_CP029193.1"/>
</dbReference>
<evidence type="ECO:0000256" key="2">
    <source>
        <dbReference type="ARBA" id="ARBA00022705"/>
    </source>
</evidence>
<evidence type="ECO:0000313" key="12">
    <source>
        <dbReference type="Proteomes" id="UP000323046"/>
    </source>
</evidence>
<feature type="binding site" evidence="8">
    <location>
        <position position="474"/>
    </location>
    <ligand>
        <name>Zn(2+)</name>
        <dbReference type="ChEBI" id="CHEBI:29105"/>
        <label>1</label>
    </ligand>
</feature>
<keyword evidence="5 8" id="KW-0862">Zinc</keyword>
<evidence type="ECO:0000259" key="10">
    <source>
        <dbReference type="Pfam" id="PF17764"/>
    </source>
</evidence>
<feature type="binding site" evidence="8">
    <location>
        <position position="432"/>
    </location>
    <ligand>
        <name>Zn(2+)</name>
        <dbReference type="ChEBI" id="CHEBI:29105"/>
        <label>1</label>
    </ligand>
</feature>
<evidence type="ECO:0000256" key="8">
    <source>
        <dbReference type="HAMAP-Rule" id="MF_00983"/>
    </source>
</evidence>
<dbReference type="PANTHER" id="PTHR30580:SF0">
    <property type="entry name" value="PRIMOSOMAL PROTEIN N"/>
    <property type="match status" value="1"/>
</dbReference>
<dbReference type="HAMAP" id="MF_00983">
    <property type="entry name" value="PriA"/>
    <property type="match status" value="1"/>
</dbReference>
<accession>A0A5P2B826</accession>
<evidence type="ECO:0000256" key="3">
    <source>
        <dbReference type="ARBA" id="ARBA00022723"/>
    </source>
</evidence>
<comment type="subunit">
    <text evidence="8">Component of the replication restart primosome.</text>
</comment>
<feature type="binding site" evidence="8">
    <location>
        <position position="459"/>
    </location>
    <ligand>
        <name>Zn(2+)</name>
        <dbReference type="ChEBI" id="CHEBI:29105"/>
        <label>2</label>
    </ligand>
</feature>
<feature type="binding site" evidence="8">
    <location>
        <position position="444"/>
    </location>
    <ligand>
        <name>Zn(2+)</name>
        <dbReference type="ChEBI" id="CHEBI:29105"/>
        <label>2</label>
    </ligand>
</feature>
<dbReference type="GO" id="GO:0005524">
    <property type="term" value="F:ATP binding"/>
    <property type="evidence" value="ECO:0007669"/>
    <property type="project" value="UniProtKB-UniRule"/>
</dbReference>
<evidence type="ECO:0000256" key="1">
    <source>
        <dbReference type="ARBA" id="ARBA00022515"/>
    </source>
</evidence>
<feature type="binding site" evidence="8">
    <location>
        <position position="462"/>
    </location>
    <ligand>
        <name>Zn(2+)</name>
        <dbReference type="ChEBI" id="CHEBI:29105"/>
        <label>2</label>
    </ligand>
</feature>
<evidence type="ECO:0000256" key="9">
    <source>
        <dbReference type="SAM" id="MobiDB-lite"/>
    </source>
</evidence>
<dbReference type="InterPro" id="IPR005259">
    <property type="entry name" value="PriA"/>
</dbReference>
<feature type="compositionally biased region" description="Pro residues" evidence="9">
    <location>
        <begin position="176"/>
        <end position="185"/>
    </location>
</feature>
<dbReference type="NCBIfam" id="NF011452">
    <property type="entry name" value="PRK14873.1-2"/>
    <property type="match status" value="1"/>
</dbReference>
<dbReference type="Gene3D" id="3.40.1440.60">
    <property type="entry name" value="PriA, 3(prime) DNA-binding domain"/>
    <property type="match status" value="1"/>
</dbReference>
<dbReference type="GO" id="GO:0008270">
    <property type="term" value="F:zinc ion binding"/>
    <property type="evidence" value="ECO:0007669"/>
    <property type="project" value="UniProtKB-UniRule"/>
</dbReference>
<evidence type="ECO:0000256" key="5">
    <source>
        <dbReference type="ARBA" id="ARBA00022833"/>
    </source>
</evidence>
<dbReference type="InterPro" id="IPR042115">
    <property type="entry name" value="PriA_3primeBD_sf"/>
</dbReference>
<feature type="region of interest" description="Disordered" evidence="9">
    <location>
        <begin position="169"/>
        <end position="189"/>
    </location>
</feature>
<feature type="binding site" evidence="8">
    <location>
        <position position="441"/>
    </location>
    <ligand>
        <name>Zn(2+)</name>
        <dbReference type="ChEBI" id="CHEBI:29105"/>
        <label>2</label>
    </ligand>
</feature>
<dbReference type="GO" id="GO:0043138">
    <property type="term" value="F:3'-5' DNA helicase activity"/>
    <property type="evidence" value="ECO:0007669"/>
    <property type="project" value="TreeGrafter"/>
</dbReference>
<dbReference type="GO" id="GO:0006269">
    <property type="term" value="P:DNA replication, synthesis of primer"/>
    <property type="evidence" value="ECO:0007669"/>
    <property type="project" value="UniProtKB-KW"/>
</dbReference>
<feature type="binding site" evidence="8">
    <location>
        <position position="471"/>
    </location>
    <ligand>
        <name>Zn(2+)</name>
        <dbReference type="ChEBI" id="CHEBI:29105"/>
        <label>1</label>
    </ligand>
</feature>
<dbReference type="GO" id="GO:0006302">
    <property type="term" value="P:double-strand break repair"/>
    <property type="evidence" value="ECO:0007669"/>
    <property type="project" value="InterPro"/>
</dbReference>
<reference evidence="11 12" key="1">
    <citation type="submission" date="2018-05" db="EMBL/GenBank/DDBJ databases">
        <title>Streptomyces venezuelae.</title>
        <authorList>
            <person name="Kim W."/>
            <person name="Lee N."/>
            <person name="Cho B.-K."/>
        </authorList>
    </citation>
    <scope>NUCLEOTIDE SEQUENCE [LARGE SCALE GENOMIC DNA]</scope>
    <source>
        <strain evidence="11 12">ATCC 14583</strain>
    </source>
</reference>
<gene>
    <name evidence="8" type="primary">priA</name>
    <name evidence="11" type="ORF">DEJ47_05815</name>
</gene>
<comment type="caution">
    <text evidence="8">As this protein does not have any detectable helicase domains, it probably does not have helicase activity.</text>
</comment>
<name>A0A5P2B826_STRVZ</name>
<keyword evidence="7 8" id="KW-0238">DNA-binding</keyword>
<dbReference type="GO" id="GO:1990077">
    <property type="term" value="C:primosome complex"/>
    <property type="evidence" value="ECO:0007669"/>
    <property type="project" value="UniProtKB-UniRule"/>
</dbReference>
<evidence type="ECO:0000256" key="4">
    <source>
        <dbReference type="ARBA" id="ARBA00022741"/>
    </source>
</evidence>
<feature type="domain" description="Primosomal protein N' 3' DNA-binding" evidence="10">
    <location>
        <begin position="53"/>
        <end position="164"/>
    </location>
</feature>
<dbReference type="GO" id="GO:0006270">
    <property type="term" value="P:DNA replication initiation"/>
    <property type="evidence" value="ECO:0007669"/>
    <property type="project" value="TreeGrafter"/>
</dbReference>
<organism evidence="11 12">
    <name type="scientific">Streptomyces venezuelae</name>
    <dbReference type="NCBI Taxonomy" id="54571"/>
    <lineage>
        <taxon>Bacteria</taxon>
        <taxon>Bacillati</taxon>
        <taxon>Actinomycetota</taxon>
        <taxon>Actinomycetes</taxon>
        <taxon>Kitasatosporales</taxon>
        <taxon>Streptomycetaceae</taxon>
        <taxon>Streptomyces</taxon>
    </lineage>
</organism>